<dbReference type="Proteomes" id="UP001359886">
    <property type="component" value="Unassembled WGS sequence"/>
</dbReference>
<proteinExistence type="inferred from homology"/>
<evidence type="ECO:0000256" key="8">
    <source>
        <dbReference type="ARBA" id="ARBA00030407"/>
    </source>
</evidence>
<dbReference type="CDD" id="cd00756">
    <property type="entry name" value="MoaE"/>
    <property type="match status" value="1"/>
</dbReference>
<dbReference type="Pfam" id="PF02391">
    <property type="entry name" value="MoaE"/>
    <property type="match status" value="1"/>
</dbReference>
<gene>
    <name evidence="12" type="ORF">V3330_18970</name>
</gene>
<dbReference type="Gene3D" id="3.90.1170.40">
    <property type="entry name" value="Molybdopterin biosynthesis MoaE subunit"/>
    <property type="match status" value="1"/>
</dbReference>
<comment type="similarity">
    <text evidence="2">Belongs to the MoaE family.</text>
</comment>
<name>A0AAW9RNR8_9GAMM</name>
<sequence>MQVQNGDFSISERPIDMAAFRAALQDEQCGAFVLFEGWVRNHNDGREVGRLEYEAYIPMAEPLGREIVAEALQRFDISRAAAVHRQGNLGLGEPAVVVGVASSHRDAAFRACRYIIDEIKHRVPIWKKEHYADGSTEWVDCRLTPGVKAEETAG</sequence>
<comment type="caution">
    <text evidence="12">The sequence shown here is derived from an EMBL/GenBank/DDBJ whole genome shotgun (WGS) entry which is preliminary data.</text>
</comment>
<accession>A0AAW9RNR8</accession>
<reference evidence="12 13" key="1">
    <citation type="submission" date="2024-02" db="EMBL/GenBank/DDBJ databases">
        <title>A novel Wenzhouxiangellaceae bacterium, isolated from coastal sediments.</title>
        <authorList>
            <person name="Du Z.-J."/>
            <person name="Ye Y.-Q."/>
            <person name="Zhang X.-Y."/>
        </authorList>
    </citation>
    <scope>NUCLEOTIDE SEQUENCE [LARGE SCALE GENOMIC DNA]</scope>
    <source>
        <strain evidence="12 13">CH-27</strain>
    </source>
</reference>
<comment type="catalytic activity">
    <reaction evidence="11">
        <text>2 [molybdopterin-synthase sulfur-carrier protein]-C-terminal-Gly-aminoethanethioate + cyclic pyranopterin phosphate + H2O = molybdopterin + 2 [molybdopterin-synthase sulfur-carrier protein]-C-terminal Gly-Gly + 2 H(+)</text>
        <dbReference type="Rhea" id="RHEA:26333"/>
        <dbReference type="Rhea" id="RHEA-COMP:12202"/>
        <dbReference type="Rhea" id="RHEA-COMP:19907"/>
        <dbReference type="ChEBI" id="CHEBI:15377"/>
        <dbReference type="ChEBI" id="CHEBI:15378"/>
        <dbReference type="ChEBI" id="CHEBI:58698"/>
        <dbReference type="ChEBI" id="CHEBI:59648"/>
        <dbReference type="ChEBI" id="CHEBI:90778"/>
        <dbReference type="ChEBI" id="CHEBI:232372"/>
        <dbReference type="EC" id="2.8.1.12"/>
    </reaction>
</comment>
<evidence type="ECO:0000256" key="9">
    <source>
        <dbReference type="ARBA" id="ARBA00030781"/>
    </source>
</evidence>
<evidence type="ECO:0000256" key="3">
    <source>
        <dbReference type="ARBA" id="ARBA00011950"/>
    </source>
</evidence>
<dbReference type="InterPro" id="IPR003448">
    <property type="entry name" value="Mopterin_biosynth_MoaE"/>
</dbReference>
<evidence type="ECO:0000256" key="10">
    <source>
        <dbReference type="ARBA" id="ARBA00032474"/>
    </source>
</evidence>
<evidence type="ECO:0000256" key="2">
    <source>
        <dbReference type="ARBA" id="ARBA00005426"/>
    </source>
</evidence>
<dbReference type="InterPro" id="IPR036563">
    <property type="entry name" value="MoaE_sf"/>
</dbReference>
<organism evidence="12 13">
    <name type="scientific">Elongatibacter sediminis</name>
    <dbReference type="NCBI Taxonomy" id="3119006"/>
    <lineage>
        <taxon>Bacteria</taxon>
        <taxon>Pseudomonadati</taxon>
        <taxon>Pseudomonadota</taxon>
        <taxon>Gammaproteobacteria</taxon>
        <taxon>Chromatiales</taxon>
        <taxon>Wenzhouxiangellaceae</taxon>
        <taxon>Elongatibacter</taxon>
    </lineage>
</organism>
<protein>
    <recommendedName>
        <fullName evidence="4">Molybdopterin synthase catalytic subunit</fullName>
        <ecNumber evidence="3">2.8.1.12</ecNumber>
    </recommendedName>
    <alternativeName>
        <fullName evidence="9">MPT synthase subunit 2</fullName>
    </alternativeName>
    <alternativeName>
        <fullName evidence="7">Molybdenum cofactor biosynthesis protein E</fullName>
    </alternativeName>
    <alternativeName>
        <fullName evidence="8">Molybdopterin-converting factor large subunit</fullName>
    </alternativeName>
    <alternativeName>
        <fullName evidence="10">Molybdopterin-converting factor subunit 2</fullName>
    </alternativeName>
</protein>
<comment type="subunit">
    <text evidence="6">Heterotetramer of 2 MoaD subunits and 2 MoaE subunits. Also stable as homodimer. The enzyme changes between these two forms during catalysis.</text>
</comment>
<evidence type="ECO:0000256" key="7">
    <source>
        <dbReference type="ARBA" id="ARBA00029745"/>
    </source>
</evidence>
<dbReference type="GO" id="GO:0030366">
    <property type="term" value="F:molybdopterin synthase activity"/>
    <property type="evidence" value="ECO:0007669"/>
    <property type="project" value="UniProtKB-EC"/>
</dbReference>
<dbReference type="EMBL" id="JAZHOG010000017">
    <property type="protein sequence ID" value="MEJ8569718.1"/>
    <property type="molecule type" value="Genomic_DNA"/>
</dbReference>
<evidence type="ECO:0000256" key="4">
    <source>
        <dbReference type="ARBA" id="ARBA00013858"/>
    </source>
</evidence>
<dbReference type="EC" id="2.8.1.12" evidence="3"/>
<evidence type="ECO:0000256" key="6">
    <source>
        <dbReference type="ARBA" id="ARBA00026066"/>
    </source>
</evidence>
<dbReference type="RefSeq" id="WP_354697045.1">
    <property type="nucleotide sequence ID" value="NZ_JAZHOG010000017.1"/>
</dbReference>
<comment type="pathway">
    <text evidence="1">Cofactor biosynthesis; molybdopterin biosynthesis.</text>
</comment>
<dbReference type="PANTHER" id="PTHR23404">
    <property type="entry name" value="MOLYBDOPTERIN SYNTHASE RELATED"/>
    <property type="match status" value="1"/>
</dbReference>
<dbReference type="AlphaFoldDB" id="A0AAW9RNR8"/>
<keyword evidence="13" id="KW-1185">Reference proteome</keyword>
<evidence type="ECO:0000256" key="1">
    <source>
        <dbReference type="ARBA" id="ARBA00005046"/>
    </source>
</evidence>
<evidence type="ECO:0000256" key="11">
    <source>
        <dbReference type="ARBA" id="ARBA00049878"/>
    </source>
</evidence>
<dbReference type="SUPFAM" id="SSF54690">
    <property type="entry name" value="Molybdopterin synthase subunit MoaE"/>
    <property type="match status" value="1"/>
</dbReference>
<keyword evidence="5" id="KW-0501">Molybdenum cofactor biosynthesis</keyword>
<evidence type="ECO:0000313" key="13">
    <source>
        <dbReference type="Proteomes" id="UP001359886"/>
    </source>
</evidence>
<evidence type="ECO:0000313" key="12">
    <source>
        <dbReference type="EMBL" id="MEJ8569718.1"/>
    </source>
</evidence>
<dbReference type="GO" id="GO:0006777">
    <property type="term" value="P:Mo-molybdopterin cofactor biosynthetic process"/>
    <property type="evidence" value="ECO:0007669"/>
    <property type="project" value="UniProtKB-KW"/>
</dbReference>
<evidence type="ECO:0000256" key="5">
    <source>
        <dbReference type="ARBA" id="ARBA00023150"/>
    </source>
</evidence>